<evidence type="ECO:0000313" key="2">
    <source>
        <dbReference type="EMBL" id="MDA5094617.1"/>
    </source>
</evidence>
<dbReference type="PANTHER" id="PTHR43617:SF20">
    <property type="entry name" value="N-ALPHA-ACETYLTRANSFERASE RIMI"/>
    <property type="match status" value="1"/>
</dbReference>
<evidence type="ECO:0000313" key="3">
    <source>
        <dbReference type="Proteomes" id="UP001528040"/>
    </source>
</evidence>
<keyword evidence="3" id="KW-1185">Reference proteome</keyword>
<name>A0ABT4W280_9RHOB</name>
<feature type="domain" description="N-acetyltransferase" evidence="1">
    <location>
        <begin position="5"/>
        <end position="145"/>
    </location>
</feature>
<dbReference type="Proteomes" id="UP001528040">
    <property type="component" value="Unassembled WGS sequence"/>
</dbReference>
<evidence type="ECO:0000259" key="1">
    <source>
        <dbReference type="PROSITE" id="PS51186"/>
    </source>
</evidence>
<comment type="caution">
    <text evidence="2">The sequence shown here is derived from an EMBL/GenBank/DDBJ whole genome shotgun (WGS) entry which is preliminary data.</text>
</comment>
<dbReference type="Gene3D" id="3.40.630.30">
    <property type="match status" value="1"/>
</dbReference>
<dbReference type="RefSeq" id="WP_271054324.1">
    <property type="nucleotide sequence ID" value="NZ_JAQIIO010000005.1"/>
</dbReference>
<gene>
    <name evidence="2" type="ORF">O2N63_11030</name>
</gene>
<dbReference type="CDD" id="cd04301">
    <property type="entry name" value="NAT_SF"/>
    <property type="match status" value="1"/>
</dbReference>
<dbReference type="PROSITE" id="PS51186">
    <property type="entry name" value="GNAT"/>
    <property type="match status" value="1"/>
</dbReference>
<protein>
    <submittedName>
        <fullName evidence="2">GNAT family N-acetyltransferase</fullName>
    </submittedName>
</protein>
<dbReference type="InterPro" id="IPR000182">
    <property type="entry name" value="GNAT_dom"/>
</dbReference>
<dbReference type="SUPFAM" id="SSF55729">
    <property type="entry name" value="Acyl-CoA N-acyltransferases (Nat)"/>
    <property type="match status" value="1"/>
</dbReference>
<reference evidence="2 3" key="1">
    <citation type="submission" date="2023-01" db="EMBL/GenBank/DDBJ databases">
        <authorList>
            <person name="Yoon J.-W."/>
        </authorList>
    </citation>
    <scope>NUCLEOTIDE SEQUENCE [LARGE SCALE GENOMIC DNA]</scope>
    <source>
        <strain evidence="2 3">KMU-50</strain>
    </source>
</reference>
<dbReference type="PANTHER" id="PTHR43617">
    <property type="entry name" value="L-AMINO ACID N-ACETYLTRANSFERASE"/>
    <property type="match status" value="1"/>
</dbReference>
<organism evidence="2 3">
    <name type="scientific">Aliiroseovarius salicola</name>
    <dbReference type="NCBI Taxonomy" id="3009082"/>
    <lineage>
        <taxon>Bacteria</taxon>
        <taxon>Pseudomonadati</taxon>
        <taxon>Pseudomonadota</taxon>
        <taxon>Alphaproteobacteria</taxon>
        <taxon>Rhodobacterales</taxon>
        <taxon>Paracoccaceae</taxon>
        <taxon>Aliiroseovarius</taxon>
    </lineage>
</organism>
<accession>A0ABT4W280</accession>
<dbReference type="Pfam" id="PF00583">
    <property type="entry name" value="Acetyltransf_1"/>
    <property type="match status" value="1"/>
</dbReference>
<dbReference type="EMBL" id="JAQIIO010000005">
    <property type="protein sequence ID" value="MDA5094617.1"/>
    <property type="molecule type" value="Genomic_DNA"/>
</dbReference>
<sequence>MNSGLSFYLLSEKTAELLLGATVFDNPVDPAQLAAFVADPGHEMIFVVKDDQVIGFASGCFLLHPDKPAAFFINEVGVERSHRQQGIGKQLVSRILSQARRGRAQGIWLATEGDNQPARCLYRSLQGRETPDIRVFDWDGMMDDI</sequence>
<dbReference type="InterPro" id="IPR016181">
    <property type="entry name" value="Acyl_CoA_acyltransferase"/>
</dbReference>
<proteinExistence type="predicted"/>
<dbReference type="InterPro" id="IPR050276">
    <property type="entry name" value="MshD_Acetyltransferase"/>
</dbReference>